<protein>
    <recommendedName>
        <fullName evidence="4">Lipoprotein</fullName>
    </recommendedName>
</protein>
<reference evidence="3" key="1">
    <citation type="journal article" date="2019" name="Int. J. Syst. Evol. Microbiol.">
        <title>The Global Catalogue of Microorganisms (GCM) 10K type strain sequencing project: providing services to taxonomists for standard genome sequencing and annotation.</title>
        <authorList>
            <consortium name="The Broad Institute Genomics Platform"/>
            <consortium name="The Broad Institute Genome Sequencing Center for Infectious Disease"/>
            <person name="Wu L."/>
            <person name="Ma J."/>
        </authorList>
    </citation>
    <scope>NUCLEOTIDE SEQUENCE [LARGE SCALE GENOMIC DNA]</scope>
    <source>
        <strain evidence="3">CGMCC 4.7319</strain>
    </source>
</reference>
<sequence length="154" mass="16873">MRVLALTCALTLLGAGVASAAEPSTFTFDAEAGAFPISAVSGEWTTPDAEFIVGQRGWDDNTLHIDVESRQARTYYVVDLSRHDGLPITPGTYTDERAIVIEKGLGCIDDKADYTIDRLELDDRGFVTALDGSVEHRCSDKPDNAFRAKISYRR</sequence>
<name>A0ABQ2IPA7_9PSEU</name>
<comment type="caution">
    <text evidence="2">The sequence shown here is derived from an EMBL/GenBank/DDBJ whole genome shotgun (WGS) entry which is preliminary data.</text>
</comment>
<keyword evidence="3" id="KW-1185">Reference proteome</keyword>
<dbReference type="Proteomes" id="UP000597656">
    <property type="component" value="Unassembled WGS sequence"/>
</dbReference>
<accession>A0ABQ2IPA7</accession>
<gene>
    <name evidence="2" type="ORF">GCM10011609_65350</name>
</gene>
<dbReference type="RefSeq" id="WP_189158706.1">
    <property type="nucleotide sequence ID" value="NZ_BMNC01000012.1"/>
</dbReference>
<feature type="chain" id="PRO_5045158163" description="Lipoprotein" evidence="1">
    <location>
        <begin position="21"/>
        <end position="154"/>
    </location>
</feature>
<feature type="signal peptide" evidence="1">
    <location>
        <begin position="1"/>
        <end position="20"/>
    </location>
</feature>
<evidence type="ECO:0000256" key="1">
    <source>
        <dbReference type="SAM" id="SignalP"/>
    </source>
</evidence>
<organism evidence="2 3">
    <name type="scientific">Lentzea pudingi</name>
    <dbReference type="NCBI Taxonomy" id="1789439"/>
    <lineage>
        <taxon>Bacteria</taxon>
        <taxon>Bacillati</taxon>
        <taxon>Actinomycetota</taxon>
        <taxon>Actinomycetes</taxon>
        <taxon>Pseudonocardiales</taxon>
        <taxon>Pseudonocardiaceae</taxon>
        <taxon>Lentzea</taxon>
    </lineage>
</organism>
<keyword evidence="1" id="KW-0732">Signal</keyword>
<evidence type="ECO:0008006" key="4">
    <source>
        <dbReference type="Google" id="ProtNLM"/>
    </source>
</evidence>
<evidence type="ECO:0000313" key="3">
    <source>
        <dbReference type="Proteomes" id="UP000597656"/>
    </source>
</evidence>
<proteinExistence type="predicted"/>
<dbReference type="EMBL" id="BMNC01000012">
    <property type="protein sequence ID" value="GGN15647.1"/>
    <property type="molecule type" value="Genomic_DNA"/>
</dbReference>
<evidence type="ECO:0000313" key="2">
    <source>
        <dbReference type="EMBL" id="GGN15647.1"/>
    </source>
</evidence>